<dbReference type="OrthoDB" id="10064100at2759"/>
<comment type="caution">
    <text evidence="8">The sequence shown here is derived from an EMBL/GenBank/DDBJ whole genome shotgun (WGS) entry which is preliminary data.</text>
</comment>
<evidence type="ECO:0000256" key="4">
    <source>
        <dbReference type="PROSITE-ProRule" id="PRU00723"/>
    </source>
</evidence>
<reference evidence="8" key="2">
    <citation type="submission" date="2020-11" db="EMBL/GenBank/DDBJ databases">
        <authorList>
            <person name="Cecchin M."/>
            <person name="Marcolungo L."/>
            <person name="Rossato M."/>
            <person name="Girolomoni L."/>
            <person name="Cosentino E."/>
            <person name="Cuine S."/>
            <person name="Li-Beisson Y."/>
            <person name="Delledonne M."/>
            <person name="Ballottari M."/>
        </authorList>
    </citation>
    <scope>NUCLEOTIDE SEQUENCE</scope>
    <source>
        <strain evidence="8">211/11P</strain>
        <tissue evidence="8">Whole cell</tissue>
    </source>
</reference>
<feature type="domain" description="C3H1-type" evidence="6">
    <location>
        <begin position="144"/>
        <end position="171"/>
    </location>
</feature>
<feature type="zinc finger region" description="C3H1-type" evidence="4">
    <location>
        <begin position="144"/>
        <end position="171"/>
    </location>
</feature>
<dbReference type="InterPro" id="IPR052085">
    <property type="entry name" value="WD-SAM-U-box"/>
</dbReference>
<organism evidence="8 9">
    <name type="scientific">Chlorella vulgaris</name>
    <name type="common">Green alga</name>
    <dbReference type="NCBI Taxonomy" id="3077"/>
    <lineage>
        <taxon>Eukaryota</taxon>
        <taxon>Viridiplantae</taxon>
        <taxon>Chlorophyta</taxon>
        <taxon>core chlorophytes</taxon>
        <taxon>Trebouxiophyceae</taxon>
        <taxon>Chlorellales</taxon>
        <taxon>Chlorellaceae</taxon>
        <taxon>Chlorella clade</taxon>
        <taxon>Chlorella</taxon>
    </lineage>
</organism>
<feature type="region of interest" description="Disordered" evidence="5">
    <location>
        <begin position="1"/>
        <end position="28"/>
    </location>
</feature>
<dbReference type="PANTHER" id="PTHR46573">
    <property type="entry name" value="WD REPEAT, SAM AND U-BOX DOMAIN-CONTAINING PROTEIN 1"/>
    <property type="match status" value="1"/>
</dbReference>
<feature type="domain" description="C3H1-type" evidence="6">
    <location>
        <begin position="110"/>
        <end position="137"/>
    </location>
</feature>
<accession>A0A9D4TXM3</accession>
<keyword evidence="3 4" id="KW-0862">Zinc</keyword>
<dbReference type="Gene3D" id="3.30.40.10">
    <property type="entry name" value="Zinc/RING finger domain, C3HC4 (zinc finger)"/>
    <property type="match status" value="1"/>
</dbReference>
<feature type="region of interest" description="Disordered" evidence="5">
    <location>
        <begin position="171"/>
        <end position="230"/>
    </location>
</feature>
<dbReference type="InterPro" id="IPR003613">
    <property type="entry name" value="Ubox_domain"/>
</dbReference>
<dbReference type="SMART" id="SM00356">
    <property type="entry name" value="ZnF_C3H1"/>
    <property type="match status" value="2"/>
</dbReference>
<dbReference type="PROSITE" id="PS51698">
    <property type="entry name" value="U_BOX"/>
    <property type="match status" value="1"/>
</dbReference>
<evidence type="ECO:0008006" key="10">
    <source>
        <dbReference type="Google" id="ProtNLM"/>
    </source>
</evidence>
<dbReference type="GO" id="GO:0016567">
    <property type="term" value="P:protein ubiquitination"/>
    <property type="evidence" value="ECO:0007669"/>
    <property type="project" value="InterPro"/>
</dbReference>
<dbReference type="GO" id="GO:0051252">
    <property type="term" value="P:regulation of RNA metabolic process"/>
    <property type="evidence" value="ECO:0007669"/>
    <property type="project" value="UniProtKB-ARBA"/>
</dbReference>
<feature type="domain" description="U-box" evidence="7">
    <location>
        <begin position="310"/>
        <end position="390"/>
    </location>
</feature>
<evidence type="ECO:0000256" key="2">
    <source>
        <dbReference type="ARBA" id="ARBA00022771"/>
    </source>
</evidence>
<feature type="zinc finger region" description="C3H1-type" evidence="4">
    <location>
        <begin position="110"/>
        <end position="137"/>
    </location>
</feature>
<dbReference type="Proteomes" id="UP001055712">
    <property type="component" value="Unassembled WGS sequence"/>
</dbReference>
<dbReference type="AlphaFoldDB" id="A0A9D4TXM3"/>
<dbReference type="PROSITE" id="PS50103">
    <property type="entry name" value="ZF_C3H1"/>
    <property type="match status" value="2"/>
</dbReference>
<dbReference type="InterPro" id="IPR013083">
    <property type="entry name" value="Znf_RING/FYVE/PHD"/>
</dbReference>
<keyword evidence="2 4" id="KW-0863">Zinc-finger</keyword>
<dbReference type="FunFam" id="4.10.1000.10:FF:000003">
    <property type="entry name" value="Zinc finger CCCH domain-containing protein"/>
    <property type="match status" value="1"/>
</dbReference>
<feature type="compositionally biased region" description="Low complexity" evidence="5">
    <location>
        <begin position="171"/>
        <end position="213"/>
    </location>
</feature>
<dbReference type="EMBL" id="SIDB01000002">
    <property type="protein sequence ID" value="KAI3436432.1"/>
    <property type="molecule type" value="Genomic_DNA"/>
</dbReference>
<keyword evidence="9" id="KW-1185">Reference proteome</keyword>
<dbReference type="SUPFAM" id="SSF57850">
    <property type="entry name" value="RING/U-box"/>
    <property type="match status" value="1"/>
</dbReference>
<sequence length="390" mass="41904">MAHDQQDQQATAARHPPVPVPLPLPLLPPPMPPPPHQGHHIAFEQGVMQHARPGTSSGRVLVVQRQSLDQHVVDQQDALPPHAHLEQTAGCGPAIPPLPSAPSSAQQPHNYKTQLCRRWQTGFCALGGRCTFAHGNEELRSTPNRPTVTCRYWHSGRCKAGDRCHFLHGTPEAQQQQQQEAQHSQQQRQPHPQSQPWQDASQGAQQGNGQAAAWPELASERVPAQQRPAPAHDLVARDPAVLVATLQGTHLSGPGSSGATPAAYPQQEALPGTSSGAGSGKQDSAAPSATTSPAPPAPQLSEEMAGVLQRRFGSLLCPITLEPFVDPVVAADGNIYERHAIEGWLYRDGNNASPLTNEPLAHKMLMPCGTMRRCIAEVAEFVAAMQRQVL</sequence>
<evidence type="ECO:0000313" key="8">
    <source>
        <dbReference type="EMBL" id="KAI3436432.1"/>
    </source>
</evidence>
<proteinExistence type="predicted"/>
<reference evidence="8" key="1">
    <citation type="journal article" date="2019" name="Plant J.">
        <title>Chlorella vulgaris genome assembly and annotation reveals the molecular basis for metabolic acclimation to high light conditions.</title>
        <authorList>
            <person name="Cecchin M."/>
            <person name="Marcolungo L."/>
            <person name="Rossato M."/>
            <person name="Girolomoni L."/>
            <person name="Cosentino E."/>
            <person name="Cuine S."/>
            <person name="Li-Beisson Y."/>
            <person name="Delledonne M."/>
            <person name="Ballottari M."/>
        </authorList>
    </citation>
    <scope>NUCLEOTIDE SEQUENCE</scope>
    <source>
        <strain evidence="8">211/11P</strain>
    </source>
</reference>
<name>A0A9D4TXM3_CHLVU</name>
<dbReference type="InterPro" id="IPR000571">
    <property type="entry name" value="Znf_CCCH"/>
</dbReference>
<dbReference type="CDD" id="cd16655">
    <property type="entry name" value="RING-Ubox_WDSUB1-like"/>
    <property type="match status" value="1"/>
</dbReference>
<evidence type="ECO:0000313" key="9">
    <source>
        <dbReference type="Proteomes" id="UP001055712"/>
    </source>
</evidence>
<gene>
    <name evidence="8" type="ORF">D9Q98_005849</name>
</gene>
<dbReference type="GO" id="GO:0010468">
    <property type="term" value="P:regulation of gene expression"/>
    <property type="evidence" value="ECO:0007669"/>
    <property type="project" value="UniProtKB-ARBA"/>
</dbReference>
<feature type="compositionally biased region" description="Pro residues" evidence="5">
    <location>
        <begin position="16"/>
        <end position="28"/>
    </location>
</feature>
<dbReference type="Pfam" id="PF00642">
    <property type="entry name" value="zf-CCCH"/>
    <property type="match status" value="2"/>
</dbReference>
<dbReference type="SUPFAM" id="SSF90229">
    <property type="entry name" value="CCCH zinc finger"/>
    <property type="match status" value="2"/>
</dbReference>
<dbReference type="Pfam" id="PF04564">
    <property type="entry name" value="U-box"/>
    <property type="match status" value="1"/>
</dbReference>
<evidence type="ECO:0000256" key="5">
    <source>
        <dbReference type="SAM" id="MobiDB-lite"/>
    </source>
</evidence>
<dbReference type="SMART" id="SM00504">
    <property type="entry name" value="Ubox"/>
    <property type="match status" value="1"/>
</dbReference>
<protein>
    <recommendedName>
        <fullName evidence="10">RING-type E3 ubiquitin transferase</fullName>
    </recommendedName>
</protein>
<dbReference type="GO" id="GO:0004842">
    <property type="term" value="F:ubiquitin-protein transferase activity"/>
    <property type="evidence" value="ECO:0007669"/>
    <property type="project" value="InterPro"/>
</dbReference>
<evidence type="ECO:0000256" key="3">
    <source>
        <dbReference type="ARBA" id="ARBA00022833"/>
    </source>
</evidence>
<dbReference type="Gene3D" id="4.10.1000.10">
    <property type="entry name" value="Zinc finger, CCCH-type"/>
    <property type="match status" value="2"/>
</dbReference>
<evidence type="ECO:0000256" key="1">
    <source>
        <dbReference type="ARBA" id="ARBA00022723"/>
    </source>
</evidence>
<dbReference type="InterPro" id="IPR036855">
    <property type="entry name" value="Znf_CCCH_sf"/>
</dbReference>
<keyword evidence="1 4" id="KW-0479">Metal-binding</keyword>
<feature type="region of interest" description="Disordered" evidence="5">
    <location>
        <begin position="248"/>
        <end position="299"/>
    </location>
</feature>
<dbReference type="GO" id="GO:0008270">
    <property type="term" value="F:zinc ion binding"/>
    <property type="evidence" value="ECO:0007669"/>
    <property type="project" value="UniProtKB-KW"/>
</dbReference>
<evidence type="ECO:0000259" key="7">
    <source>
        <dbReference type="PROSITE" id="PS51698"/>
    </source>
</evidence>
<evidence type="ECO:0000259" key="6">
    <source>
        <dbReference type="PROSITE" id="PS50103"/>
    </source>
</evidence>
<dbReference type="PANTHER" id="PTHR46573:SF1">
    <property type="entry name" value="WD REPEAT, SAM AND U-BOX DOMAIN-CONTAINING PROTEIN 1"/>
    <property type="match status" value="1"/>
</dbReference>